<accession>A0A9X0HZP3</accession>
<dbReference type="PRINTS" id="PR00455">
    <property type="entry name" value="HTHTETR"/>
</dbReference>
<sequence>MASREVSSDKHGGEFATVGRIRDAAIARFARDGFRVGLRALAADAGVTAGLIVHHFGSKDGLRRACDSHVLAVMREQKAKVLTDGTGATLLAQLAEVEQYAPLVRYLLRSLQAGGELAATLIEAMVADAEAYLSAGESAGVIKPSRDGAARTRYLAYQATGSMVLWFTLHGADAAPEEFAHLFRRYMDDFALPALELFAEGLLTDRSMLDEYLMYVPDPPSPGDADTAAG</sequence>
<keyword evidence="1" id="KW-0238">DNA-binding</keyword>
<dbReference type="InterPro" id="IPR009057">
    <property type="entry name" value="Homeodomain-like_sf"/>
</dbReference>
<dbReference type="PANTHER" id="PTHR30055:SF146">
    <property type="entry name" value="HTH-TYPE TRANSCRIPTIONAL DUAL REGULATOR CECR"/>
    <property type="match status" value="1"/>
</dbReference>
<proteinExistence type="predicted"/>
<evidence type="ECO:0000256" key="1">
    <source>
        <dbReference type="ARBA" id="ARBA00023125"/>
    </source>
</evidence>
<organism evidence="4 5">
    <name type="scientific">Micromonospora maris</name>
    <dbReference type="NCBI Taxonomy" id="1003110"/>
    <lineage>
        <taxon>Bacteria</taxon>
        <taxon>Bacillati</taxon>
        <taxon>Actinomycetota</taxon>
        <taxon>Actinomycetes</taxon>
        <taxon>Micromonosporales</taxon>
        <taxon>Micromonosporaceae</taxon>
        <taxon>Micromonospora</taxon>
    </lineage>
</organism>
<dbReference type="GO" id="GO:0003700">
    <property type="term" value="F:DNA-binding transcription factor activity"/>
    <property type="evidence" value="ECO:0007669"/>
    <property type="project" value="TreeGrafter"/>
</dbReference>
<dbReference type="OMA" id="CDDYVAE"/>
<dbReference type="Gene3D" id="1.10.357.10">
    <property type="entry name" value="Tetracycline Repressor, domain 2"/>
    <property type="match status" value="1"/>
</dbReference>
<feature type="domain" description="TetR transcriptional regulator Rv1219c-like C-terminal" evidence="3">
    <location>
        <begin position="98"/>
        <end position="204"/>
    </location>
</feature>
<evidence type="ECO:0000259" key="3">
    <source>
        <dbReference type="Pfam" id="PF17933"/>
    </source>
</evidence>
<evidence type="ECO:0000313" key="5">
    <source>
        <dbReference type="Proteomes" id="UP000053246"/>
    </source>
</evidence>
<comment type="caution">
    <text evidence="4">The sequence shown here is derived from an EMBL/GenBank/DDBJ whole genome shotgun (WGS) entry which is preliminary data.</text>
</comment>
<dbReference type="EMBL" id="LMWI01000002">
    <property type="protein sequence ID" value="KUJ44099.1"/>
    <property type="molecule type" value="Genomic_DNA"/>
</dbReference>
<dbReference type="AlphaFoldDB" id="A0A9X0HZP3"/>
<gene>
    <name evidence="4" type="ORF">ADL17_12725</name>
</gene>
<name>A0A9X0HZP3_9ACTN</name>
<dbReference type="Proteomes" id="UP000053246">
    <property type="component" value="Unassembled WGS sequence"/>
</dbReference>
<dbReference type="SUPFAM" id="SSF46689">
    <property type="entry name" value="Homeodomain-like"/>
    <property type="match status" value="1"/>
</dbReference>
<dbReference type="InterPro" id="IPR050109">
    <property type="entry name" value="HTH-type_TetR-like_transc_reg"/>
</dbReference>
<evidence type="ECO:0000259" key="2">
    <source>
        <dbReference type="Pfam" id="PF00440"/>
    </source>
</evidence>
<protein>
    <submittedName>
        <fullName evidence="4">TetR family transcriptional regulator</fullName>
    </submittedName>
</protein>
<dbReference type="Pfam" id="PF00440">
    <property type="entry name" value="TetR_N"/>
    <property type="match status" value="1"/>
</dbReference>
<evidence type="ECO:0000313" key="4">
    <source>
        <dbReference type="EMBL" id="KUJ44099.1"/>
    </source>
</evidence>
<feature type="domain" description="HTH tetR-type" evidence="2">
    <location>
        <begin position="21"/>
        <end position="66"/>
    </location>
</feature>
<dbReference type="PANTHER" id="PTHR30055">
    <property type="entry name" value="HTH-TYPE TRANSCRIPTIONAL REGULATOR RUTR"/>
    <property type="match status" value="1"/>
</dbReference>
<reference evidence="4 5" key="1">
    <citation type="submission" date="2015-10" db="EMBL/GenBank/DDBJ databases">
        <authorList>
            <person name="Ju K.-S."/>
            <person name="Doroghazi J.R."/>
            <person name="Metcalf W.W."/>
        </authorList>
    </citation>
    <scope>NUCLEOTIDE SEQUENCE [LARGE SCALE GENOMIC DNA]</scope>
    <source>
        <strain evidence="4 5">NRRL B-24793</strain>
    </source>
</reference>
<dbReference type="RefSeq" id="WP_013733252.1">
    <property type="nucleotide sequence ID" value="NZ_LMWI01000002.1"/>
</dbReference>
<dbReference type="Pfam" id="PF17933">
    <property type="entry name" value="TetR_C_25"/>
    <property type="match status" value="1"/>
</dbReference>
<dbReference type="GO" id="GO:0000976">
    <property type="term" value="F:transcription cis-regulatory region binding"/>
    <property type="evidence" value="ECO:0007669"/>
    <property type="project" value="TreeGrafter"/>
</dbReference>
<keyword evidence="5" id="KW-1185">Reference proteome</keyword>
<dbReference type="InterPro" id="IPR001647">
    <property type="entry name" value="HTH_TetR"/>
</dbReference>
<dbReference type="InterPro" id="IPR041484">
    <property type="entry name" value="TetR_C_25"/>
</dbReference>